<dbReference type="EMBL" id="JALAYX010000005">
    <property type="protein sequence ID" value="MCJ8240316.1"/>
    <property type="molecule type" value="Genomic_DNA"/>
</dbReference>
<evidence type="ECO:0000256" key="1">
    <source>
        <dbReference type="SAM" id="MobiDB-lite"/>
    </source>
</evidence>
<organism evidence="2 3">
    <name type="scientific">Peteryoungia algae</name>
    <dbReference type="NCBI Taxonomy" id="2919917"/>
    <lineage>
        <taxon>Bacteria</taxon>
        <taxon>Pseudomonadati</taxon>
        <taxon>Pseudomonadota</taxon>
        <taxon>Alphaproteobacteria</taxon>
        <taxon>Hyphomicrobiales</taxon>
        <taxon>Rhizobiaceae</taxon>
        <taxon>Peteryoungia</taxon>
    </lineage>
</organism>
<evidence type="ECO:0000313" key="2">
    <source>
        <dbReference type="EMBL" id="MCJ8240316.1"/>
    </source>
</evidence>
<protein>
    <submittedName>
        <fullName evidence="2">DUF2336 domain-containing protein</fullName>
    </submittedName>
</protein>
<dbReference type="InterPro" id="IPR019285">
    <property type="entry name" value="DUF2336"/>
</dbReference>
<accession>A0ABT0D4I8</accession>
<comment type="caution">
    <text evidence="2">The sequence shown here is derived from an EMBL/GenBank/DDBJ whole genome shotgun (WGS) entry which is preliminary data.</text>
</comment>
<keyword evidence="2" id="KW-0614">Plasmid</keyword>
<feature type="compositionally biased region" description="Basic and acidic residues" evidence="1">
    <location>
        <begin position="141"/>
        <end position="151"/>
    </location>
</feature>
<dbReference type="Proteomes" id="UP001522662">
    <property type="component" value="Unassembled WGS sequence"/>
</dbReference>
<feature type="region of interest" description="Disordered" evidence="1">
    <location>
        <begin position="138"/>
        <end position="162"/>
    </location>
</feature>
<reference evidence="2 3" key="1">
    <citation type="submission" date="2022-03" db="EMBL/GenBank/DDBJ databases">
        <title>Rhizobium SSM4.3 sp. nov., isolated from Sediment (Gouqi Island).</title>
        <authorList>
            <person name="Chen G."/>
        </authorList>
    </citation>
    <scope>NUCLEOTIDE SEQUENCE [LARGE SCALE GENOMIC DNA]</scope>
    <source>
        <strain evidence="2 3">SSM4.3</strain>
        <plasmid evidence="2">unnamed</plasmid>
    </source>
</reference>
<proteinExistence type="predicted"/>
<dbReference type="Pfam" id="PF10098">
    <property type="entry name" value="DUF2336"/>
    <property type="match status" value="1"/>
</dbReference>
<name>A0ABT0D4I8_9HYPH</name>
<feature type="region of interest" description="Disordered" evidence="1">
    <location>
        <begin position="348"/>
        <end position="393"/>
    </location>
</feature>
<geneLocation type="plasmid" evidence="2">
    <name>unnamed</name>
</geneLocation>
<feature type="compositionally biased region" description="Low complexity" evidence="1">
    <location>
        <begin position="352"/>
        <end position="363"/>
    </location>
</feature>
<sequence length="393" mass="42742">MSEQFRELEKPAGARNKDVVLMATVTSFQALSFPGRSELRQFAELFQPLFAGSSVEARREAVAALSQSPSLPLSIAAFIASQPIAIAAPFLAASPALSDDMLIMIARTQGADHARAIVKRERLSPTVIDALVSLRHALPPRPEKARTDETKATPQEPAKPSSFDRVMTDLTMADLPGAKAGTAALSETIVAKVEPAMPEAATPGDHSREEALRQTIKRMAYQQRPAASDRLGRRQATPLQTALLVRFARSHDGGFFATTLADLLSSSRWLAERILLDISGRQLATTLSGVAMDDREAIFVLEHIYPHLARRENGESRAEHLLFSIDPDQAEARIDSWIRADRYTFAGEDLSPEAPGQPAAQPAMGLTAANQASAKHQPVVDDYGRQMPRVRKA</sequence>
<gene>
    <name evidence="2" type="ORF">MKJ03_18440</name>
</gene>
<keyword evidence="3" id="KW-1185">Reference proteome</keyword>
<evidence type="ECO:0000313" key="3">
    <source>
        <dbReference type="Proteomes" id="UP001522662"/>
    </source>
</evidence>